<dbReference type="HOGENOM" id="CLU_029469_2_1_0"/>
<evidence type="ECO:0000256" key="1">
    <source>
        <dbReference type="ARBA" id="ARBA00022670"/>
    </source>
</evidence>
<proteinExistence type="predicted"/>
<dbReference type="KEGG" id="sus:Acid_2720"/>
<gene>
    <name evidence="5" type="ordered locus">Acid_2720</name>
</gene>
<dbReference type="Pfam" id="PF07687">
    <property type="entry name" value="M20_dimer"/>
    <property type="match status" value="1"/>
</dbReference>
<keyword evidence="1" id="KW-0645">Protease</keyword>
<keyword evidence="2" id="KW-0479">Metal-binding</keyword>
<dbReference type="InterPro" id="IPR051458">
    <property type="entry name" value="Cyt/Met_Dipeptidase"/>
</dbReference>
<evidence type="ECO:0000259" key="4">
    <source>
        <dbReference type="Pfam" id="PF07687"/>
    </source>
</evidence>
<accession>Q023W7</accession>
<dbReference type="Gene3D" id="3.30.70.360">
    <property type="match status" value="1"/>
</dbReference>
<dbReference type="Gene3D" id="3.40.630.10">
    <property type="entry name" value="Zn peptidases"/>
    <property type="match status" value="1"/>
</dbReference>
<dbReference type="AlphaFoldDB" id="Q023W7"/>
<evidence type="ECO:0000313" key="5">
    <source>
        <dbReference type="EMBL" id="ABJ83709.1"/>
    </source>
</evidence>
<dbReference type="OrthoDB" id="9761532at2"/>
<dbReference type="EMBL" id="CP000473">
    <property type="protein sequence ID" value="ABJ83709.1"/>
    <property type="molecule type" value="Genomic_DNA"/>
</dbReference>
<sequence precursor="true">MHRTVVAWLALAVVAGAQQNPAALAGRTWREAHENAILGEFSSLLALPNLARDEAAIRKNAAAVSALLEKRGVKTRYLEVPGAPPVVFGEIPAANAERTIIFYAHYDGQPLDPKEWAIPPWEPVIKDGRIWARSASDDKAPIIAITSALDALQAAKLPIRSNIKFVFEGEEEAGSPHLGQIIERYKDLLKSDVWLICDGPVHQSRRQQIVFGARGITTIDITLYGPNHELHSGHYGNWAPNPAMALARLLASMKDDDGRVLIEHYYDGIEPLSETEKRAIAEAPDVDRDLMRELALGRTEGGGRKLVDLINEPSLNIRGMASARTAEKASNVLPATATASIDIRLVKGIDPATAERRVMDHIRKQGYVIVEAEPDAATRMANAKLARVVVERGGYAASRTSMDLPISQLVLRTAESARGPIVRLPTMGGSVPLYMIEAILHAPTITVPIANHDNNQHSFNENLRLQNLWDGIELMAALLSM</sequence>
<dbReference type="SUPFAM" id="SSF53187">
    <property type="entry name" value="Zn-dependent exopeptidases"/>
    <property type="match status" value="1"/>
</dbReference>
<dbReference type="PANTHER" id="PTHR43270">
    <property type="entry name" value="BETA-ALA-HIS DIPEPTIDASE"/>
    <property type="match status" value="1"/>
</dbReference>
<organism evidence="5">
    <name type="scientific">Solibacter usitatus (strain Ellin6076)</name>
    <dbReference type="NCBI Taxonomy" id="234267"/>
    <lineage>
        <taxon>Bacteria</taxon>
        <taxon>Pseudomonadati</taxon>
        <taxon>Acidobacteriota</taxon>
        <taxon>Terriglobia</taxon>
        <taxon>Bryobacterales</taxon>
        <taxon>Solibacteraceae</taxon>
        <taxon>Candidatus Solibacter</taxon>
    </lineage>
</organism>
<dbReference type="InParanoid" id="Q023W7"/>
<dbReference type="GO" id="GO:0008233">
    <property type="term" value="F:peptidase activity"/>
    <property type="evidence" value="ECO:0007669"/>
    <property type="project" value="UniProtKB-KW"/>
</dbReference>
<dbReference type="InterPro" id="IPR011650">
    <property type="entry name" value="Peptidase_M20_dimer"/>
</dbReference>
<dbReference type="GO" id="GO:0006508">
    <property type="term" value="P:proteolysis"/>
    <property type="evidence" value="ECO:0007669"/>
    <property type="project" value="UniProtKB-KW"/>
</dbReference>
<dbReference type="eggNOG" id="COG0624">
    <property type="taxonomic scope" value="Bacteria"/>
</dbReference>
<name>Q023W7_SOLUE</name>
<dbReference type="PANTHER" id="PTHR43270:SF8">
    <property type="entry name" value="DI- AND TRIPEPTIDASE DUG2-RELATED"/>
    <property type="match status" value="1"/>
</dbReference>
<dbReference type="STRING" id="234267.Acid_2720"/>
<evidence type="ECO:0000256" key="2">
    <source>
        <dbReference type="ARBA" id="ARBA00022723"/>
    </source>
</evidence>
<dbReference type="Pfam" id="PF01546">
    <property type="entry name" value="Peptidase_M20"/>
    <property type="match status" value="1"/>
</dbReference>
<dbReference type="GO" id="GO:0046872">
    <property type="term" value="F:metal ion binding"/>
    <property type="evidence" value="ECO:0007669"/>
    <property type="project" value="UniProtKB-KW"/>
</dbReference>
<evidence type="ECO:0000256" key="3">
    <source>
        <dbReference type="ARBA" id="ARBA00022801"/>
    </source>
</evidence>
<reference evidence="5" key="1">
    <citation type="submission" date="2006-10" db="EMBL/GenBank/DDBJ databases">
        <title>Complete sequence of Solibacter usitatus Ellin6076.</title>
        <authorList>
            <consortium name="US DOE Joint Genome Institute"/>
            <person name="Copeland A."/>
            <person name="Lucas S."/>
            <person name="Lapidus A."/>
            <person name="Barry K."/>
            <person name="Detter J.C."/>
            <person name="Glavina del Rio T."/>
            <person name="Hammon N."/>
            <person name="Israni S."/>
            <person name="Dalin E."/>
            <person name="Tice H."/>
            <person name="Pitluck S."/>
            <person name="Thompson L.S."/>
            <person name="Brettin T."/>
            <person name="Bruce D."/>
            <person name="Han C."/>
            <person name="Tapia R."/>
            <person name="Gilna P."/>
            <person name="Schmutz J."/>
            <person name="Larimer F."/>
            <person name="Land M."/>
            <person name="Hauser L."/>
            <person name="Kyrpides N."/>
            <person name="Mikhailova N."/>
            <person name="Janssen P.H."/>
            <person name="Kuske C.R."/>
            <person name="Richardson P."/>
        </authorList>
    </citation>
    <scope>NUCLEOTIDE SEQUENCE</scope>
    <source>
        <strain evidence="5">Ellin6076</strain>
    </source>
</reference>
<keyword evidence="3" id="KW-0378">Hydrolase</keyword>
<feature type="domain" description="Peptidase M20 dimerisation" evidence="4">
    <location>
        <begin position="212"/>
        <end position="365"/>
    </location>
</feature>
<protein>
    <submittedName>
        <fullName evidence="5">Peptidase M20</fullName>
    </submittedName>
</protein>
<dbReference type="InterPro" id="IPR002933">
    <property type="entry name" value="Peptidase_M20"/>
</dbReference>